<keyword evidence="10" id="KW-1185">Reference proteome</keyword>
<dbReference type="Pfam" id="PF00069">
    <property type="entry name" value="Pkinase"/>
    <property type="match status" value="1"/>
</dbReference>
<dbReference type="EC" id="2.7.11.1" evidence="9"/>
<feature type="binding site" evidence="5">
    <location>
        <position position="122"/>
    </location>
    <ligand>
        <name>ATP</name>
        <dbReference type="ChEBI" id="CHEBI:30616"/>
    </ligand>
</feature>
<evidence type="ECO:0000256" key="5">
    <source>
        <dbReference type="PROSITE-ProRule" id="PRU10141"/>
    </source>
</evidence>
<reference evidence="9 10" key="1">
    <citation type="submission" date="2019-02" db="EMBL/GenBank/DDBJ databases">
        <title>Deep-cultivation of Planctomycetes and their phenomic and genomic characterization uncovers novel biology.</title>
        <authorList>
            <person name="Wiegand S."/>
            <person name="Jogler M."/>
            <person name="Boedeker C."/>
            <person name="Pinto D."/>
            <person name="Vollmers J."/>
            <person name="Rivas-Marin E."/>
            <person name="Kohn T."/>
            <person name="Peeters S.H."/>
            <person name="Heuer A."/>
            <person name="Rast P."/>
            <person name="Oberbeckmann S."/>
            <person name="Bunk B."/>
            <person name="Jeske O."/>
            <person name="Meyerdierks A."/>
            <person name="Storesund J.E."/>
            <person name="Kallscheuer N."/>
            <person name="Luecker S."/>
            <person name="Lage O.M."/>
            <person name="Pohl T."/>
            <person name="Merkel B.J."/>
            <person name="Hornburger P."/>
            <person name="Mueller R.-W."/>
            <person name="Bruemmer F."/>
            <person name="Labrenz M."/>
            <person name="Spormann A.M."/>
            <person name="Op Den Camp H."/>
            <person name="Overmann J."/>
            <person name="Amann R."/>
            <person name="Jetten M.S.M."/>
            <person name="Mascher T."/>
            <person name="Medema M.H."/>
            <person name="Devos D.P."/>
            <person name="Kaster A.-K."/>
            <person name="Ovreas L."/>
            <person name="Rohde M."/>
            <person name="Galperin M.Y."/>
            <person name="Jogler C."/>
        </authorList>
    </citation>
    <scope>NUCLEOTIDE SEQUENCE [LARGE SCALE GENOMIC DNA]</scope>
    <source>
        <strain evidence="9 10">Poly41</strain>
    </source>
</reference>
<keyword evidence="7" id="KW-0472">Membrane</keyword>
<dbReference type="RefSeq" id="WP_146531675.1">
    <property type="nucleotide sequence ID" value="NZ_SJPV01000037.1"/>
</dbReference>
<feature type="transmembrane region" description="Helical" evidence="7">
    <location>
        <begin position="481"/>
        <end position="499"/>
    </location>
</feature>
<dbReference type="AlphaFoldDB" id="A0A5C6CTI6"/>
<keyword evidence="2 5" id="KW-0547">Nucleotide-binding</keyword>
<dbReference type="EMBL" id="SJPV01000037">
    <property type="protein sequence ID" value="TWU27910.1"/>
    <property type="molecule type" value="Genomic_DNA"/>
</dbReference>
<dbReference type="GO" id="GO:0005524">
    <property type="term" value="F:ATP binding"/>
    <property type="evidence" value="ECO:0007669"/>
    <property type="project" value="UniProtKB-UniRule"/>
</dbReference>
<name>A0A5C6CTI6_9BACT</name>
<gene>
    <name evidence="9" type="primary">prkC_27</name>
    <name evidence="9" type="ORF">Poly41_70500</name>
</gene>
<dbReference type="InterPro" id="IPR008271">
    <property type="entry name" value="Ser/Thr_kinase_AS"/>
</dbReference>
<evidence type="ECO:0000256" key="3">
    <source>
        <dbReference type="ARBA" id="ARBA00022777"/>
    </source>
</evidence>
<feature type="compositionally biased region" description="Polar residues" evidence="6">
    <location>
        <begin position="370"/>
        <end position="379"/>
    </location>
</feature>
<dbReference type="InterPro" id="IPR017441">
    <property type="entry name" value="Protein_kinase_ATP_BS"/>
</dbReference>
<sequence length="1204" mass="132683">MPKLNDHPSREELSAYSLGQLPEERAVAIDSHISDCKPCCETIISLSSEDTFAGLLQEAGRLPTDQTADHDSVTANSASFDNIPQPLSEHPRYEILGLIGKGGMGDVYTARHRKMERTVALKVINRGLVQKAEAIDRFHREVKAAAQLSHPNIVTAYDADQAGDFHFMVMEYVDGVDLSQAVKKRGALPFAEACDYIRQAAIGLQHAHERGMVHRDIKPHNMMVTADGTVKILDFGLASLAPEALAGADSVEARGELTAAGAIMGTPDFISPEQAEDARNADIRSDIYSLGATLYYLLSGQVPFDDGSVMHKLRSHAQVEPAPLNSVRDDVPEELVAIASKMMAKDPDERYFTPKEVAEALESFLSTWQPSEANSPRQVASNGGNNAGSGGQKNLSDDSKPSRLPVVAKFLLYTSLLPIGLCVVNEFVPLGLFGSETDWFWYSILISLGLSTIGGIMLGVHQTLVINRNDQRKNGMTTDNYFLMIICLAVSAFILLTYLSDGNGHIEVTPQSDYTTLGTHPLTIVDTSGAKPLGGTSSTHQNDATGITTHSFKSANGRYNLTLVDKVLTVNGEKYTLENLTDAIRIVDERVEITRVMVGPQNGQPTDRDNAKVSSAFPTLQIMRVEEESTNLGNDVKRTWKLEGRGLDMVFAQILHISNGERRTAYQTKLELNAGHGDRQGQLVLHSQDRPNDQVALSLDLSFGNDHGESKSGPVSFAKGLGLSSISSQSLWDAQHIDQDDIAFLLTRAQYPSDENGSTRHRMDDLGAMVRASKQGAEFLVVILHWEAVSWKPKGTSEANKPELKITGKSANKGTAGLPSVYDWNFKGRDVGDLKVRLLLAQNGKTEVMQEFDFEKLPADFANKVRLEVKDAARSPKGRRVSAILFVESPVPSSSATVNEDKGLSIDVVAPFSNKIERADLESIESEQTELLLALSYSKENMTNDRSMESMTAATKDGNVTFLFVTLDWSPTFVPTINGKVTERILDRMKKTYAECKSYRDSGVIKSVFLENTVSPEFTVEYSFDTAFVRPDRFRFEIKDQDDDKLLISADGEDVQASWDIEPGNQKPESLELAMAQAIGFTGGDVGRIPAMLMPKNLDGWVDLDLIDPRQIEDGSLQSAECFRLEYSFRDEQVTLWIDKQSYLVRRIDERIKSDDIRIERTTNFDPTIDGKITDEMLEFDPPAPRADDDRAHTLPESASLCIK</sequence>
<evidence type="ECO:0000256" key="7">
    <source>
        <dbReference type="SAM" id="Phobius"/>
    </source>
</evidence>
<dbReference type="PANTHER" id="PTHR43289:SF6">
    <property type="entry name" value="SERINE_THREONINE-PROTEIN KINASE NEKL-3"/>
    <property type="match status" value="1"/>
</dbReference>
<keyword evidence="3 9" id="KW-0418">Kinase</keyword>
<dbReference type="InterPro" id="IPR041916">
    <property type="entry name" value="Anti_sigma_zinc_sf"/>
</dbReference>
<evidence type="ECO:0000256" key="6">
    <source>
        <dbReference type="SAM" id="MobiDB-lite"/>
    </source>
</evidence>
<keyword evidence="7" id="KW-0812">Transmembrane</keyword>
<evidence type="ECO:0000256" key="1">
    <source>
        <dbReference type="ARBA" id="ARBA00022679"/>
    </source>
</evidence>
<dbReference type="InterPro" id="IPR000719">
    <property type="entry name" value="Prot_kinase_dom"/>
</dbReference>
<dbReference type="PROSITE" id="PS50011">
    <property type="entry name" value="PROTEIN_KINASE_DOM"/>
    <property type="match status" value="1"/>
</dbReference>
<dbReference type="PROSITE" id="PS00108">
    <property type="entry name" value="PROTEIN_KINASE_ST"/>
    <property type="match status" value="1"/>
</dbReference>
<dbReference type="Gene3D" id="1.10.10.1320">
    <property type="entry name" value="Anti-sigma factor, zinc-finger domain"/>
    <property type="match status" value="1"/>
</dbReference>
<proteinExistence type="predicted"/>
<dbReference type="PANTHER" id="PTHR43289">
    <property type="entry name" value="MITOGEN-ACTIVATED PROTEIN KINASE KINASE KINASE 20-RELATED"/>
    <property type="match status" value="1"/>
</dbReference>
<dbReference type="CDD" id="cd14014">
    <property type="entry name" value="STKc_PknB_like"/>
    <property type="match status" value="1"/>
</dbReference>
<dbReference type="SMART" id="SM00220">
    <property type="entry name" value="S_TKc"/>
    <property type="match status" value="1"/>
</dbReference>
<evidence type="ECO:0000256" key="2">
    <source>
        <dbReference type="ARBA" id="ARBA00022741"/>
    </source>
</evidence>
<comment type="caution">
    <text evidence="9">The sequence shown here is derived from an EMBL/GenBank/DDBJ whole genome shotgun (WGS) entry which is preliminary data.</text>
</comment>
<organism evidence="9 10">
    <name type="scientific">Novipirellula artificiosorum</name>
    <dbReference type="NCBI Taxonomy" id="2528016"/>
    <lineage>
        <taxon>Bacteria</taxon>
        <taxon>Pseudomonadati</taxon>
        <taxon>Planctomycetota</taxon>
        <taxon>Planctomycetia</taxon>
        <taxon>Pirellulales</taxon>
        <taxon>Pirellulaceae</taxon>
        <taxon>Novipirellula</taxon>
    </lineage>
</organism>
<evidence type="ECO:0000259" key="8">
    <source>
        <dbReference type="PROSITE" id="PS50011"/>
    </source>
</evidence>
<feature type="region of interest" description="Disordered" evidence="6">
    <location>
        <begin position="370"/>
        <end position="400"/>
    </location>
</feature>
<dbReference type="Gene3D" id="1.10.510.10">
    <property type="entry name" value="Transferase(Phosphotransferase) domain 1"/>
    <property type="match status" value="1"/>
</dbReference>
<dbReference type="Gene3D" id="3.30.200.20">
    <property type="entry name" value="Phosphorylase Kinase, domain 1"/>
    <property type="match status" value="1"/>
</dbReference>
<dbReference type="GO" id="GO:0004674">
    <property type="term" value="F:protein serine/threonine kinase activity"/>
    <property type="evidence" value="ECO:0007669"/>
    <property type="project" value="UniProtKB-EC"/>
</dbReference>
<keyword evidence="1 9" id="KW-0808">Transferase</keyword>
<keyword evidence="4 5" id="KW-0067">ATP-binding</keyword>
<protein>
    <submittedName>
        <fullName evidence="9">Serine/threonine-protein kinase PrkC</fullName>
        <ecNumber evidence="9">2.7.11.1</ecNumber>
    </submittedName>
</protein>
<accession>A0A5C6CTI6</accession>
<keyword evidence="7" id="KW-1133">Transmembrane helix</keyword>
<dbReference type="InterPro" id="IPR011009">
    <property type="entry name" value="Kinase-like_dom_sf"/>
</dbReference>
<dbReference type="PROSITE" id="PS00107">
    <property type="entry name" value="PROTEIN_KINASE_ATP"/>
    <property type="match status" value="1"/>
</dbReference>
<feature type="domain" description="Protein kinase" evidence="8">
    <location>
        <begin position="93"/>
        <end position="365"/>
    </location>
</feature>
<evidence type="ECO:0000313" key="10">
    <source>
        <dbReference type="Proteomes" id="UP000319143"/>
    </source>
</evidence>
<dbReference type="OrthoDB" id="6111975at2"/>
<feature type="region of interest" description="Disordered" evidence="6">
    <location>
        <begin position="1180"/>
        <end position="1204"/>
    </location>
</feature>
<evidence type="ECO:0000313" key="9">
    <source>
        <dbReference type="EMBL" id="TWU27910.1"/>
    </source>
</evidence>
<evidence type="ECO:0000256" key="4">
    <source>
        <dbReference type="ARBA" id="ARBA00022840"/>
    </source>
</evidence>
<dbReference type="SUPFAM" id="SSF56112">
    <property type="entry name" value="Protein kinase-like (PK-like)"/>
    <property type="match status" value="1"/>
</dbReference>
<dbReference type="Proteomes" id="UP000319143">
    <property type="component" value="Unassembled WGS sequence"/>
</dbReference>
<feature type="transmembrane region" description="Helical" evidence="7">
    <location>
        <begin position="439"/>
        <end position="460"/>
    </location>
</feature>